<dbReference type="Pfam" id="PF17674">
    <property type="entry name" value="HHH_9"/>
    <property type="match status" value="1"/>
</dbReference>
<dbReference type="SUPFAM" id="SSF158832">
    <property type="entry name" value="Tex N-terminal region-like"/>
    <property type="match status" value="1"/>
</dbReference>
<dbReference type="PANTHER" id="PTHR10724:SF10">
    <property type="entry name" value="S1 RNA-BINDING DOMAIN-CONTAINING PROTEIN 1"/>
    <property type="match status" value="1"/>
</dbReference>
<dbReference type="FunFam" id="3.30.420.140:FF:000001">
    <property type="entry name" value="RNA-binding transcriptional accessory protein"/>
    <property type="match status" value="1"/>
</dbReference>
<sequence length="719" mass="79726">MEEQLIRKTAQLENLAPKRVKVVIDLLNEGATVPFIARYRKEVTGSLDEVQIRQIQASYQKQSQLAQRKAAVIKKIAEEKKLTPNLEKAINRAESLQEVEDLYLPYKQKRQTKAQKARQAGLQPLADLIIQQADDAQFDHLVAQLSASSQLSAAAVITGAKEIVAEQISESAALRSWLRKNMHKTGVMESKRKLKAEDEKEVYQGYYDFSQSLNKLSGHQVLALNRGEKQGILRVKISLNDDFVLRYLGQTLHLAKDSKESSVNLEAAYTQAYKKSVKPAIEREVRAELTQKASQEAIDIFGENLYHLLMQTPLKGKVVLGFDPGLRTGCKLAVVDATGKFLAKAVIYPHAKGEQAHQMAKEKLLSLIQNYGVEIVAIGNGTASRESQQFVADLISQNQLGCAYVIVNEAGASVYSASEEARQEFGDLQVEERSAISIARRLQDPLAELIKIDPQSIGVGQYQHDLPQKQLTEKLDAVIETGVNQVGVNLNTASVALLTHVSGLNSTIAQNIVNYRNENGSYQKRNQLKKVARLGPKAFEQAAGFLRIVDGADVFDNTDIHPESYVLAQKLLDWAGLTKADLGTDKISAAFAHQNLAELAQSFQSGVETVQDIIQSFEKPGRDLRDQFEAPLLRTDVLTMEDLKEGMELQGTVRNVVDFGAFVDIGVKQDGLVHISQMTTKFINNPRQVVAVGDIVQVWVQSVDLKRQRIQLTMVKPRG</sequence>
<dbReference type="Pfam" id="PF22706">
    <property type="entry name" value="Tex_central_region"/>
    <property type="match status" value="1"/>
</dbReference>
<accession>A0A0R1TSR7</accession>
<proteinExistence type="predicted"/>
<dbReference type="InterPro" id="IPR012340">
    <property type="entry name" value="NA-bd_OB-fold"/>
</dbReference>
<dbReference type="Gene3D" id="1.10.150.310">
    <property type="entry name" value="Tex RuvX-like domain-like"/>
    <property type="match status" value="1"/>
</dbReference>
<dbReference type="GO" id="GO:0006139">
    <property type="term" value="P:nucleobase-containing compound metabolic process"/>
    <property type="evidence" value="ECO:0007669"/>
    <property type="project" value="InterPro"/>
</dbReference>
<dbReference type="Gene3D" id="3.30.420.140">
    <property type="entry name" value="YqgF/RNase H-like domain"/>
    <property type="match status" value="1"/>
</dbReference>
<dbReference type="InterPro" id="IPR044146">
    <property type="entry name" value="S1_Tex"/>
</dbReference>
<dbReference type="InterPro" id="IPR041692">
    <property type="entry name" value="HHH_9"/>
</dbReference>
<dbReference type="InterPro" id="IPR023319">
    <property type="entry name" value="Tex-like_HTH_dom_sf"/>
</dbReference>
<dbReference type="Pfam" id="PF12836">
    <property type="entry name" value="HHH_3"/>
    <property type="match status" value="1"/>
</dbReference>
<dbReference type="InterPro" id="IPR055179">
    <property type="entry name" value="Tex-like_central_region"/>
</dbReference>
<gene>
    <name evidence="2" type="ORF">FC36_GL000436</name>
</gene>
<dbReference type="SMART" id="SM00316">
    <property type="entry name" value="S1"/>
    <property type="match status" value="1"/>
</dbReference>
<dbReference type="FunFam" id="1.10.10.650:FF:000001">
    <property type="entry name" value="S1 RNA-binding domain 1"/>
    <property type="match status" value="1"/>
</dbReference>
<evidence type="ECO:0000313" key="2">
    <source>
        <dbReference type="EMBL" id="KRL83220.1"/>
    </source>
</evidence>
<dbReference type="OrthoDB" id="9804714at2"/>
<dbReference type="InterPro" id="IPR037027">
    <property type="entry name" value="YqgF/RNaseH-like_dom_sf"/>
</dbReference>
<dbReference type="InterPro" id="IPR032639">
    <property type="entry name" value="Tex_YqgF"/>
</dbReference>
<dbReference type="InterPro" id="IPR018974">
    <property type="entry name" value="Tex-like_N"/>
</dbReference>
<dbReference type="SUPFAM" id="SSF50249">
    <property type="entry name" value="Nucleic acid-binding proteins"/>
    <property type="match status" value="1"/>
</dbReference>
<dbReference type="GO" id="GO:0005737">
    <property type="term" value="C:cytoplasm"/>
    <property type="evidence" value="ECO:0007669"/>
    <property type="project" value="UniProtKB-ARBA"/>
</dbReference>
<dbReference type="SMART" id="SM00732">
    <property type="entry name" value="YqgFc"/>
    <property type="match status" value="1"/>
</dbReference>
<dbReference type="Pfam" id="PF00575">
    <property type="entry name" value="S1"/>
    <property type="match status" value="1"/>
</dbReference>
<dbReference type="Proteomes" id="UP000051048">
    <property type="component" value="Unassembled WGS sequence"/>
</dbReference>
<dbReference type="Pfam" id="PF09371">
    <property type="entry name" value="Tex_N"/>
    <property type="match status" value="1"/>
</dbReference>
<dbReference type="Gene3D" id="2.40.50.140">
    <property type="entry name" value="Nucleic acid-binding proteins"/>
    <property type="match status" value="1"/>
</dbReference>
<dbReference type="SUPFAM" id="SSF47781">
    <property type="entry name" value="RuvA domain 2-like"/>
    <property type="match status" value="2"/>
</dbReference>
<dbReference type="STRING" id="1423740.FC36_GL000436"/>
<name>A0A0R1TSR7_9LACO</name>
<dbReference type="EMBL" id="AZFH01000013">
    <property type="protein sequence ID" value="KRL83220.1"/>
    <property type="molecule type" value="Genomic_DNA"/>
</dbReference>
<organism evidence="2 3">
    <name type="scientific">Ligilactobacillus equi DSM 15833 = JCM 10991</name>
    <dbReference type="NCBI Taxonomy" id="1423740"/>
    <lineage>
        <taxon>Bacteria</taxon>
        <taxon>Bacillati</taxon>
        <taxon>Bacillota</taxon>
        <taxon>Bacilli</taxon>
        <taxon>Lactobacillales</taxon>
        <taxon>Lactobacillaceae</taxon>
        <taxon>Ligilactobacillus</taxon>
    </lineage>
</organism>
<evidence type="ECO:0000313" key="3">
    <source>
        <dbReference type="Proteomes" id="UP000051048"/>
    </source>
</evidence>
<dbReference type="Gene3D" id="1.10.3500.10">
    <property type="entry name" value="Tex N-terminal region-like"/>
    <property type="match status" value="1"/>
</dbReference>
<reference evidence="2 3" key="1">
    <citation type="journal article" date="2015" name="Genome Announc.">
        <title>Expanding the biotechnology potential of lactobacilli through comparative genomics of 213 strains and associated genera.</title>
        <authorList>
            <person name="Sun Z."/>
            <person name="Harris H.M."/>
            <person name="McCann A."/>
            <person name="Guo C."/>
            <person name="Argimon S."/>
            <person name="Zhang W."/>
            <person name="Yang X."/>
            <person name="Jeffery I.B."/>
            <person name="Cooney J.C."/>
            <person name="Kagawa T.F."/>
            <person name="Liu W."/>
            <person name="Song Y."/>
            <person name="Salvetti E."/>
            <person name="Wrobel A."/>
            <person name="Rasinkangas P."/>
            <person name="Parkhill J."/>
            <person name="Rea M.C."/>
            <person name="O'Sullivan O."/>
            <person name="Ritari J."/>
            <person name="Douillard F.P."/>
            <person name="Paul Ross R."/>
            <person name="Yang R."/>
            <person name="Briner A.E."/>
            <person name="Felis G.E."/>
            <person name="de Vos W.M."/>
            <person name="Barrangou R."/>
            <person name="Klaenhammer T.R."/>
            <person name="Caufield P.W."/>
            <person name="Cui Y."/>
            <person name="Zhang H."/>
            <person name="O'Toole P.W."/>
        </authorList>
    </citation>
    <scope>NUCLEOTIDE SEQUENCE [LARGE SCALE GENOMIC DNA]</scope>
    <source>
        <strain evidence="2 3">DSM 15833</strain>
    </source>
</reference>
<dbReference type="GO" id="GO:0003735">
    <property type="term" value="F:structural constituent of ribosome"/>
    <property type="evidence" value="ECO:0007669"/>
    <property type="project" value="TreeGrafter"/>
</dbReference>
<feature type="domain" description="S1 motif" evidence="1">
    <location>
        <begin position="646"/>
        <end position="715"/>
    </location>
</feature>
<dbReference type="FunFam" id="1.10.150.310:FF:000001">
    <property type="entry name" value="RNA-binding transcriptional accessory protein"/>
    <property type="match status" value="1"/>
</dbReference>
<dbReference type="CDD" id="cd05685">
    <property type="entry name" value="S1_Tex"/>
    <property type="match status" value="1"/>
</dbReference>
<dbReference type="InterPro" id="IPR010994">
    <property type="entry name" value="RuvA_2-like"/>
</dbReference>
<dbReference type="Pfam" id="PF16921">
    <property type="entry name" value="Tex_YqgF"/>
    <property type="match status" value="1"/>
</dbReference>
<evidence type="ECO:0000259" key="1">
    <source>
        <dbReference type="PROSITE" id="PS50126"/>
    </source>
</evidence>
<dbReference type="InterPro" id="IPR023323">
    <property type="entry name" value="Tex-like_dom_sf"/>
</dbReference>
<dbReference type="FunFam" id="2.40.50.140:FF:000051">
    <property type="entry name" value="RNA-binding transcriptional accessory protein"/>
    <property type="match status" value="1"/>
</dbReference>
<dbReference type="AlphaFoldDB" id="A0A0R1TSR7"/>
<dbReference type="SUPFAM" id="SSF53098">
    <property type="entry name" value="Ribonuclease H-like"/>
    <property type="match status" value="1"/>
</dbReference>
<dbReference type="PATRIC" id="fig|1423740.3.peg.467"/>
<dbReference type="InterPro" id="IPR050437">
    <property type="entry name" value="Ribos_protein_bS1-like"/>
</dbReference>
<dbReference type="InterPro" id="IPR003029">
    <property type="entry name" value="S1_domain"/>
</dbReference>
<dbReference type="InterPro" id="IPR012337">
    <property type="entry name" value="RNaseH-like_sf"/>
</dbReference>
<dbReference type="PANTHER" id="PTHR10724">
    <property type="entry name" value="30S RIBOSOMAL PROTEIN S1"/>
    <property type="match status" value="1"/>
</dbReference>
<dbReference type="GO" id="GO:0003729">
    <property type="term" value="F:mRNA binding"/>
    <property type="evidence" value="ECO:0007669"/>
    <property type="project" value="UniProtKB-ARBA"/>
</dbReference>
<dbReference type="InterPro" id="IPR006641">
    <property type="entry name" value="YqgF/RNaseH-like_dom"/>
</dbReference>
<dbReference type="RefSeq" id="WP_056986686.1">
    <property type="nucleotide sequence ID" value="NZ_AZFH01000013.1"/>
</dbReference>
<dbReference type="GO" id="GO:0006412">
    <property type="term" value="P:translation"/>
    <property type="evidence" value="ECO:0007669"/>
    <property type="project" value="TreeGrafter"/>
</dbReference>
<dbReference type="PROSITE" id="PS50126">
    <property type="entry name" value="S1"/>
    <property type="match status" value="1"/>
</dbReference>
<dbReference type="Gene3D" id="1.10.10.650">
    <property type="entry name" value="RuvA domain 2-like"/>
    <property type="match status" value="1"/>
</dbReference>
<protein>
    <submittedName>
        <fullName evidence="2">Transcription accessory protein</fullName>
    </submittedName>
</protein>
<comment type="caution">
    <text evidence="2">The sequence shown here is derived from an EMBL/GenBank/DDBJ whole genome shotgun (WGS) entry which is preliminary data.</text>
</comment>